<dbReference type="AlphaFoldDB" id="A0A0W0YQW9"/>
<evidence type="ECO:0000313" key="3">
    <source>
        <dbReference type="Proteomes" id="UP000054600"/>
    </source>
</evidence>
<sequence>MYLEDKIFYRALTAIYALFMFFYLAFLVYYLFCGESLTIESLLIPIIPLICKDTLIYIAYGKDALWKKWDKSFVTFRRLINHF</sequence>
<name>A0A0W0YQW9_9GAMM</name>
<evidence type="ECO:0000313" key="2">
    <source>
        <dbReference type="EMBL" id="KTD59288.1"/>
    </source>
</evidence>
<protein>
    <submittedName>
        <fullName evidence="2">Uncharacterized protein</fullName>
    </submittedName>
</protein>
<feature type="transmembrane region" description="Helical" evidence="1">
    <location>
        <begin position="42"/>
        <end position="60"/>
    </location>
</feature>
<accession>A0A0W0YQW9</accession>
<dbReference type="PATRIC" id="fig|1122169.6.peg.2265"/>
<organism evidence="2 3">
    <name type="scientific">Legionella shakespearei DSM 23087</name>
    <dbReference type="NCBI Taxonomy" id="1122169"/>
    <lineage>
        <taxon>Bacteria</taxon>
        <taxon>Pseudomonadati</taxon>
        <taxon>Pseudomonadota</taxon>
        <taxon>Gammaproteobacteria</taxon>
        <taxon>Legionellales</taxon>
        <taxon>Legionellaceae</taxon>
        <taxon>Legionella</taxon>
    </lineage>
</organism>
<comment type="caution">
    <text evidence="2">The sequence shown here is derived from an EMBL/GenBank/DDBJ whole genome shotgun (WGS) entry which is preliminary data.</text>
</comment>
<keyword evidence="1" id="KW-0472">Membrane</keyword>
<feature type="transmembrane region" description="Helical" evidence="1">
    <location>
        <begin position="7"/>
        <end position="30"/>
    </location>
</feature>
<dbReference type="EMBL" id="LNYW01000049">
    <property type="protein sequence ID" value="KTD59288.1"/>
    <property type="molecule type" value="Genomic_DNA"/>
</dbReference>
<keyword evidence="1" id="KW-0812">Transmembrane</keyword>
<proteinExistence type="predicted"/>
<reference evidence="2 3" key="1">
    <citation type="submission" date="2015-11" db="EMBL/GenBank/DDBJ databases">
        <title>Genomic analysis of 38 Legionella species identifies large and diverse effector repertoires.</title>
        <authorList>
            <person name="Burstein D."/>
            <person name="Amaro F."/>
            <person name="Zusman T."/>
            <person name="Lifshitz Z."/>
            <person name="Cohen O."/>
            <person name="Gilbert J.A."/>
            <person name="Pupko T."/>
            <person name="Shuman H.A."/>
            <person name="Segal G."/>
        </authorList>
    </citation>
    <scope>NUCLEOTIDE SEQUENCE [LARGE SCALE GENOMIC DNA]</scope>
    <source>
        <strain evidence="2 3">ATCC 49655</strain>
    </source>
</reference>
<evidence type="ECO:0000256" key="1">
    <source>
        <dbReference type="SAM" id="Phobius"/>
    </source>
</evidence>
<gene>
    <name evidence="2" type="ORF">Lsha_1984</name>
</gene>
<dbReference type="Proteomes" id="UP000054600">
    <property type="component" value="Unassembled WGS sequence"/>
</dbReference>
<keyword evidence="3" id="KW-1185">Reference proteome</keyword>
<keyword evidence="1" id="KW-1133">Transmembrane helix</keyword>